<dbReference type="PANTHER" id="PTHR11733:SF240">
    <property type="entry name" value="GH14155P-RELATED"/>
    <property type="match status" value="1"/>
</dbReference>
<keyword evidence="11" id="KW-1185">Reference proteome</keyword>
<reference evidence="10" key="1">
    <citation type="journal article" date="2020" name="Fungal Divers.">
        <title>Resolving the Mortierellaceae phylogeny through synthesis of multi-gene phylogenetics and phylogenomics.</title>
        <authorList>
            <person name="Vandepol N."/>
            <person name="Liber J."/>
            <person name="Desiro A."/>
            <person name="Na H."/>
            <person name="Kennedy M."/>
            <person name="Barry K."/>
            <person name="Grigoriev I.V."/>
            <person name="Miller A.N."/>
            <person name="O'Donnell K."/>
            <person name="Stajich J.E."/>
            <person name="Bonito G."/>
        </authorList>
    </citation>
    <scope>NUCLEOTIDE SEQUENCE</scope>
    <source>
        <strain evidence="10">NRRL 2769</strain>
    </source>
</reference>
<sequence>MTRLFTLLSLGVILQMAVHSAPIVNSDVCDTHECRLVAAELLKEMNPSADPCVDFSQYTCGNFYEKAVIPDYSISTGTLESLGDHANNLIRAIATPGDPRLPKFAGDETVNKRNLEKIQNYYASCMDEAQQDKAGRRPLLNEIQKLIELFSVQDSDLVKHSSKKSVIFSETDRRALSTVIGQYINNGIKTVFDFSINVAPTDPDHYYVNVVGSGFGLPDSSSYNDTQTVAQYEKMIGEMFTLILGSSRTIAGTIHVPKNWAQVAKNVVAFEASLSQIAAEAYEGYSEQSTRIHPVADLAERTPFLDWSVIFGNAFPQDVKAPSGVYVISLDYFNKLNALLENTSPKTLQSYFAWMLMRTYGSNLGRAYRKPLDDFAALSQVTPSLPDRSSQCVGIVSNKLGDLVGHYFIEAAFPKATAAKIHEIVVGLREAYTKNFKIYDWFDSYTRKGALEKIKAIIENDGYSMGTPNDGVLSSINAYYSSLTVLPDDFFGNQVKSLSFSTQNQLRLLNTVVNRKSMILTPQTINAYYLPTMNDINILAGITQSPLFHIGNPEYLNYGAIGMVVGHEIGHGFDNNGRNYDATGRLRNWWSNSSANAFEVKTQCLVEEYGNFTIKGPNNQVLHVDGQNTLPENIADNGGIKMAYEAWSARYKSDPNSLRYNNKKLPGFESFTPEQLFFIQYGHTWCSKLRPEAANIILQDVHSPTQWRINGVVRNSEFFARAFKCKSGAPMNPVNKCSVL</sequence>
<accession>A0A9P6MXK8</accession>
<dbReference type="AlphaFoldDB" id="A0A9P6MXK8"/>
<dbReference type="Pfam" id="PF01431">
    <property type="entry name" value="Peptidase_M13"/>
    <property type="match status" value="1"/>
</dbReference>
<dbReference type="CDD" id="cd08662">
    <property type="entry name" value="M13"/>
    <property type="match status" value="1"/>
</dbReference>
<feature type="chain" id="PRO_5040306152" description="Endothelin-converting enzyme" evidence="7">
    <location>
        <begin position="21"/>
        <end position="740"/>
    </location>
</feature>
<evidence type="ECO:0000256" key="3">
    <source>
        <dbReference type="ARBA" id="ARBA00022723"/>
    </source>
</evidence>
<dbReference type="SUPFAM" id="SSF55486">
    <property type="entry name" value="Metalloproteases ('zincins'), catalytic domain"/>
    <property type="match status" value="1"/>
</dbReference>
<evidence type="ECO:0000259" key="8">
    <source>
        <dbReference type="Pfam" id="PF01431"/>
    </source>
</evidence>
<evidence type="ECO:0000256" key="2">
    <source>
        <dbReference type="ARBA" id="ARBA00022670"/>
    </source>
</evidence>
<name>A0A9P6MXK8_9FUNG</name>
<dbReference type="GO" id="GO:0046872">
    <property type="term" value="F:metal ion binding"/>
    <property type="evidence" value="ECO:0007669"/>
    <property type="project" value="UniProtKB-KW"/>
</dbReference>
<evidence type="ECO:0000256" key="1">
    <source>
        <dbReference type="ARBA" id="ARBA00001947"/>
    </source>
</evidence>
<dbReference type="Gene3D" id="1.10.1380.10">
    <property type="entry name" value="Neutral endopeptidase , domain2"/>
    <property type="match status" value="1"/>
</dbReference>
<dbReference type="Gene3D" id="3.40.390.10">
    <property type="entry name" value="Collagenase (Catalytic Domain)"/>
    <property type="match status" value="1"/>
</dbReference>
<dbReference type="PROSITE" id="PS51885">
    <property type="entry name" value="NEPRILYSIN"/>
    <property type="match status" value="1"/>
</dbReference>
<dbReference type="GO" id="GO:0004222">
    <property type="term" value="F:metalloendopeptidase activity"/>
    <property type="evidence" value="ECO:0007669"/>
    <property type="project" value="InterPro"/>
</dbReference>
<keyword evidence="3" id="KW-0479">Metal-binding</keyword>
<dbReference type="InterPro" id="IPR000718">
    <property type="entry name" value="Peptidase_M13"/>
</dbReference>
<dbReference type="OrthoDB" id="6475849at2759"/>
<keyword evidence="4" id="KW-0378">Hydrolase</keyword>
<organism evidence="10 11">
    <name type="scientific">Entomortierella chlamydospora</name>
    <dbReference type="NCBI Taxonomy" id="101097"/>
    <lineage>
        <taxon>Eukaryota</taxon>
        <taxon>Fungi</taxon>
        <taxon>Fungi incertae sedis</taxon>
        <taxon>Mucoromycota</taxon>
        <taxon>Mortierellomycotina</taxon>
        <taxon>Mortierellomycetes</taxon>
        <taxon>Mortierellales</taxon>
        <taxon>Mortierellaceae</taxon>
        <taxon>Entomortierella</taxon>
    </lineage>
</organism>
<keyword evidence="6" id="KW-0482">Metalloprotease</keyword>
<dbReference type="Pfam" id="PF05649">
    <property type="entry name" value="Peptidase_M13_N"/>
    <property type="match status" value="1"/>
</dbReference>
<comment type="caution">
    <text evidence="10">The sequence shown here is derived from an EMBL/GenBank/DDBJ whole genome shotgun (WGS) entry which is preliminary data.</text>
</comment>
<dbReference type="Proteomes" id="UP000703661">
    <property type="component" value="Unassembled WGS sequence"/>
</dbReference>
<dbReference type="GO" id="GO:0005886">
    <property type="term" value="C:plasma membrane"/>
    <property type="evidence" value="ECO:0007669"/>
    <property type="project" value="TreeGrafter"/>
</dbReference>
<feature type="domain" description="Peptidase M13 N-terminal" evidence="9">
    <location>
        <begin position="51"/>
        <end position="463"/>
    </location>
</feature>
<evidence type="ECO:0000313" key="10">
    <source>
        <dbReference type="EMBL" id="KAG0016093.1"/>
    </source>
</evidence>
<evidence type="ECO:0000313" key="11">
    <source>
        <dbReference type="Proteomes" id="UP000703661"/>
    </source>
</evidence>
<dbReference type="InterPro" id="IPR008753">
    <property type="entry name" value="Peptidase_M13_N"/>
</dbReference>
<feature type="domain" description="Peptidase M13 C-terminal" evidence="8">
    <location>
        <begin position="526"/>
        <end position="739"/>
    </location>
</feature>
<dbReference type="PANTHER" id="PTHR11733">
    <property type="entry name" value="ZINC METALLOPROTEASE FAMILY M13 NEPRILYSIN-RELATED"/>
    <property type="match status" value="1"/>
</dbReference>
<evidence type="ECO:0000256" key="5">
    <source>
        <dbReference type="ARBA" id="ARBA00022833"/>
    </source>
</evidence>
<comment type="cofactor">
    <cofactor evidence="1">
        <name>Zn(2+)</name>
        <dbReference type="ChEBI" id="CHEBI:29105"/>
    </cofactor>
</comment>
<dbReference type="InterPro" id="IPR018497">
    <property type="entry name" value="Peptidase_M13_C"/>
</dbReference>
<gene>
    <name evidence="10" type="ORF">BGZ80_009432</name>
</gene>
<evidence type="ECO:0000256" key="7">
    <source>
        <dbReference type="SAM" id="SignalP"/>
    </source>
</evidence>
<keyword evidence="5" id="KW-0862">Zinc</keyword>
<dbReference type="EMBL" id="JAAAID010000565">
    <property type="protein sequence ID" value="KAG0016093.1"/>
    <property type="molecule type" value="Genomic_DNA"/>
</dbReference>
<keyword evidence="2" id="KW-0645">Protease</keyword>
<dbReference type="InterPro" id="IPR024079">
    <property type="entry name" value="MetalloPept_cat_dom_sf"/>
</dbReference>
<dbReference type="PRINTS" id="PR00786">
    <property type="entry name" value="NEPRILYSIN"/>
</dbReference>
<evidence type="ECO:0000256" key="4">
    <source>
        <dbReference type="ARBA" id="ARBA00022801"/>
    </source>
</evidence>
<feature type="signal peptide" evidence="7">
    <location>
        <begin position="1"/>
        <end position="20"/>
    </location>
</feature>
<proteinExistence type="predicted"/>
<evidence type="ECO:0000256" key="6">
    <source>
        <dbReference type="ARBA" id="ARBA00023049"/>
    </source>
</evidence>
<keyword evidence="7" id="KW-0732">Signal</keyword>
<dbReference type="GO" id="GO:0016485">
    <property type="term" value="P:protein processing"/>
    <property type="evidence" value="ECO:0007669"/>
    <property type="project" value="TreeGrafter"/>
</dbReference>
<protein>
    <recommendedName>
        <fullName evidence="12">Endothelin-converting enzyme</fullName>
    </recommendedName>
</protein>
<evidence type="ECO:0008006" key="12">
    <source>
        <dbReference type="Google" id="ProtNLM"/>
    </source>
</evidence>
<dbReference type="InterPro" id="IPR042089">
    <property type="entry name" value="Peptidase_M13_dom_2"/>
</dbReference>
<evidence type="ECO:0000259" key="9">
    <source>
        <dbReference type="Pfam" id="PF05649"/>
    </source>
</evidence>